<gene>
    <name evidence="4" type="ORF">PBY51_021413</name>
</gene>
<keyword evidence="2" id="KW-0564">Palmitate</keyword>
<evidence type="ECO:0000256" key="2">
    <source>
        <dbReference type="RuleBase" id="RU363116"/>
    </source>
</evidence>
<comment type="caution">
    <text evidence="4">The sequence shown here is derived from an EMBL/GenBank/DDBJ whole genome shotgun (WGS) entry which is preliminary data.</text>
</comment>
<organism evidence="4 5">
    <name type="scientific">Eleginops maclovinus</name>
    <name type="common">Patagonian blennie</name>
    <name type="synonym">Eleginus maclovinus</name>
    <dbReference type="NCBI Taxonomy" id="56733"/>
    <lineage>
        <taxon>Eukaryota</taxon>
        <taxon>Metazoa</taxon>
        <taxon>Chordata</taxon>
        <taxon>Craniata</taxon>
        <taxon>Vertebrata</taxon>
        <taxon>Euteleostomi</taxon>
        <taxon>Actinopterygii</taxon>
        <taxon>Neopterygii</taxon>
        <taxon>Teleostei</taxon>
        <taxon>Neoteleostei</taxon>
        <taxon>Acanthomorphata</taxon>
        <taxon>Eupercaria</taxon>
        <taxon>Perciformes</taxon>
        <taxon>Notothenioidei</taxon>
        <taxon>Eleginopidae</taxon>
        <taxon>Eleginops</taxon>
    </lineage>
</organism>
<dbReference type="InterPro" id="IPR005552">
    <property type="entry name" value="Scramblase"/>
</dbReference>
<keyword evidence="5" id="KW-1185">Reference proteome</keyword>
<dbReference type="Pfam" id="PF03803">
    <property type="entry name" value="Scramblase"/>
    <property type="match status" value="1"/>
</dbReference>
<comment type="similarity">
    <text evidence="1 2">Belongs to the phospholipid scramblase family.</text>
</comment>
<keyword evidence="2" id="KW-0106">Calcium</keyword>
<evidence type="ECO:0000313" key="5">
    <source>
        <dbReference type="Proteomes" id="UP001346869"/>
    </source>
</evidence>
<sequence length="303" mass="33816">MSAVTNQPLPFGRLEREKHIQMIFKAFQNRCGPSCECHTHSPGPKHTQTPPDWKSDGQLSCLASGRMMENGFLQPQGKEGVPGVEEPGGAAGSHFMSVLETVSQIHITARPELQGPQCVPRRIYSISTGGHKSQLFVAVEESSCVCLQCCGPARACSLQGFDCQGRQVFYFERPLRVDACCLGCCLMEMRAYTPQKQLIGTVFQRWSMFTPLLEVCDSEGASTISIQGSCCPSRCFSNQQFQIVSNIGEKMGTVWKKWPGFNDDHNMDHEYFGLEVPLRMESHSKLMLLAATFLLNYMFFEMS</sequence>
<comment type="cofactor">
    <cofactor evidence="2">
        <name>Ca(2+)</name>
        <dbReference type="ChEBI" id="CHEBI:29108"/>
    </cofactor>
</comment>
<dbReference type="EMBL" id="JAUZQC010000014">
    <property type="protein sequence ID" value="KAK5859894.1"/>
    <property type="molecule type" value="Genomic_DNA"/>
</dbReference>
<dbReference type="Proteomes" id="UP001346869">
    <property type="component" value="Unassembled WGS sequence"/>
</dbReference>
<feature type="region of interest" description="Disordered" evidence="3">
    <location>
        <begin position="35"/>
        <end position="58"/>
    </location>
</feature>
<evidence type="ECO:0000313" key="4">
    <source>
        <dbReference type="EMBL" id="KAK5859894.1"/>
    </source>
</evidence>
<reference evidence="4 5" key="2">
    <citation type="journal article" date="2023" name="Mol. Biol. Evol.">
        <title>Genomics of Secondarily Temperate Adaptation in the Only Non-Antarctic Icefish.</title>
        <authorList>
            <person name="Rivera-Colon A.G."/>
            <person name="Rayamajhi N."/>
            <person name="Minhas B.F."/>
            <person name="Madrigal G."/>
            <person name="Bilyk K.T."/>
            <person name="Yoon V."/>
            <person name="Hune M."/>
            <person name="Gregory S."/>
            <person name="Cheng C.H.C."/>
            <person name="Catchen J.M."/>
        </authorList>
    </citation>
    <scope>NUCLEOTIDE SEQUENCE [LARGE SCALE GENOMIC DNA]</scope>
    <source>
        <strain evidence="4">JMC-PN-2008</strain>
    </source>
</reference>
<dbReference type="PANTHER" id="PTHR23248:SF40">
    <property type="entry name" value="PHOSPHOLIPID SCRAMBLASE"/>
    <property type="match status" value="1"/>
</dbReference>
<proteinExistence type="inferred from homology"/>
<protein>
    <recommendedName>
        <fullName evidence="2">Phospholipid scramblase</fullName>
    </recommendedName>
</protein>
<dbReference type="PANTHER" id="PTHR23248">
    <property type="entry name" value="PHOSPHOLIPID SCRAMBLASE-RELATED"/>
    <property type="match status" value="1"/>
</dbReference>
<dbReference type="GO" id="GO:0017128">
    <property type="term" value="F:phospholipid scramblase activity"/>
    <property type="evidence" value="ECO:0007669"/>
    <property type="project" value="InterPro"/>
</dbReference>
<reference evidence="4 5" key="1">
    <citation type="journal article" date="2023" name="Genes (Basel)">
        <title>Chromosome-Level Genome Assembly and Circadian Gene Repertoire of the Patagonia Blennie Eleginops maclovinus-The Closest Ancestral Proxy of Antarctic Cryonotothenioids.</title>
        <authorList>
            <person name="Cheng C.C."/>
            <person name="Rivera-Colon A.G."/>
            <person name="Minhas B.F."/>
            <person name="Wilson L."/>
            <person name="Rayamajhi N."/>
            <person name="Vargas-Chacoff L."/>
            <person name="Catchen J.M."/>
        </authorList>
    </citation>
    <scope>NUCLEOTIDE SEQUENCE [LARGE SCALE GENOMIC DNA]</scope>
    <source>
        <strain evidence="4">JMC-PN-2008</strain>
    </source>
</reference>
<evidence type="ECO:0000256" key="3">
    <source>
        <dbReference type="SAM" id="MobiDB-lite"/>
    </source>
</evidence>
<evidence type="ECO:0000256" key="1">
    <source>
        <dbReference type="ARBA" id="ARBA00005350"/>
    </source>
</evidence>
<dbReference type="GO" id="GO:0005886">
    <property type="term" value="C:plasma membrane"/>
    <property type="evidence" value="ECO:0007669"/>
    <property type="project" value="TreeGrafter"/>
</dbReference>
<comment type="function">
    <text evidence="2">May mediate accelerated ATP-independent bidirectional transbilayer migration of phospholipids upon binding calcium ions that results in a loss of phospholipid asymmetry in the plasma membrane.</text>
</comment>
<dbReference type="AlphaFoldDB" id="A0AAN7XGP0"/>
<keyword evidence="2" id="KW-0449">Lipoprotein</keyword>
<name>A0AAN7XGP0_ELEMC</name>
<accession>A0AAN7XGP0</accession>